<dbReference type="EMBL" id="PFGP01000136">
    <property type="protein sequence ID" value="PIW65890.1"/>
    <property type="molecule type" value="Genomic_DNA"/>
</dbReference>
<dbReference type="CDD" id="cd07361">
    <property type="entry name" value="MEMO_like"/>
    <property type="match status" value="1"/>
</dbReference>
<dbReference type="AlphaFoldDB" id="A0A2J0LIN1"/>
<dbReference type="InterPro" id="IPR002737">
    <property type="entry name" value="MEMO1_fam"/>
</dbReference>
<dbReference type="Gene3D" id="3.40.830.10">
    <property type="entry name" value="LigB-like"/>
    <property type="match status" value="1"/>
</dbReference>
<comment type="caution">
    <text evidence="3">The sequence shown here is derived from an EMBL/GenBank/DDBJ whole genome shotgun (WGS) entry which is preliminary data.</text>
</comment>
<evidence type="ECO:0000256" key="1">
    <source>
        <dbReference type="ARBA" id="ARBA00006315"/>
    </source>
</evidence>
<dbReference type="Pfam" id="PF01875">
    <property type="entry name" value="Memo"/>
    <property type="match status" value="1"/>
</dbReference>
<evidence type="ECO:0000313" key="4">
    <source>
        <dbReference type="Proteomes" id="UP000231267"/>
    </source>
</evidence>
<organism evidence="3 4">
    <name type="scientific">Candidatus Taenaricola geysiri</name>
    <dbReference type="NCBI Taxonomy" id="1974752"/>
    <lineage>
        <taxon>Bacteria</taxon>
        <taxon>Pseudomonadati</taxon>
        <taxon>Candidatus Omnitrophota</taxon>
        <taxon>Candidatus Taenaricola</taxon>
    </lineage>
</organism>
<dbReference type="HAMAP" id="MF_00055">
    <property type="entry name" value="MEMO1"/>
    <property type="match status" value="1"/>
</dbReference>
<protein>
    <recommendedName>
        <fullName evidence="2">MEMO1 family protein COW11_06160</fullName>
    </recommendedName>
</protein>
<gene>
    <name evidence="3" type="primary">amrB</name>
    <name evidence="3" type="ORF">COW11_06160</name>
</gene>
<evidence type="ECO:0000313" key="3">
    <source>
        <dbReference type="EMBL" id="PIW65890.1"/>
    </source>
</evidence>
<evidence type="ECO:0000256" key="2">
    <source>
        <dbReference type="HAMAP-Rule" id="MF_00055"/>
    </source>
</evidence>
<accession>A0A2J0LIN1</accession>
<sequence>MIREPAVAGQFYPGAKPELFKMVSGLVNKNATQKKALGIVSPHAGFIYSGIVSGAVFSGVKPAASYIVIGPNHTGRGRPFSLMKIGAWLTPFGRIQVNKRLAGDLLKRSRFLQDDPVAHAFEHSVETQIPFVQFVNEGATFVPIILSNAGVDIYREIGNDIAESIKQYPSDVLIVASSDMTHYEQQKIVVDKDKEAINAILELDEEKLLKKIKDFDISMCGYAPVVVMLCAAKKLGAKHAELVKYQTSGDASGDYSAVVGYAGIIVS</sequence>
<proteinExistence type="inferred from homology"/>
<dbReference type="Proteomes" id="UP000231267">
    <property type="component" value="Unassembled WGS sequence"/>
</dbReference>
<dbReference type="PANTHER" id="PTHR11060">
    <property type="entry name" value="PROTEIN MEMO1"/>
    <property type="match status" value="1"/>
</dbReference>
<dbReference type="NCBIfam" id="TIGR04336">
    <property type="entry name" value="AmmeMemoSam_B"/>
    <property type="match status" value="1"/>
</dbReference>
<reference evidence="3 4" key="1">
    <citation type="submission" date="2017-09" db="EMBL/GenBank/DDBJ databases">
        <title>Depth-based differentiation of microbial function through sediment-hosted aquifers and enrichment of novel symbionts in the deep terrestrial subsurface.</title>
        <authorList>
            <person name="Probst A.J."/>
            <person name="Ladd B."/>
            <person name="Jarett J.K."/>
            <person name="Geller-Mcgrath D.E."/>
            <person name="Sieber C.M."/>
            <person name="Emerson J.B."/>
            <person name="Anantharaman K."/>
            <person name="Thomas B.C."/>
            <person name="Malmstrom R."/>
            <person name="Stieglmeier M."/>
            <person name="Klingl A."/>
            <person name="Woyke T."/>
            <person name="Ryan C.M."/>
            <person name="Banfield J.F."/>
        </authorList>
    </citation>
    <scope>NUCLEOTIDE SEQUENCE [LARGE SCALE GENOMIC DNA]</scope>
    <source>
        <strain evidence="3">CG12_big_fil_rev_8_21_14_0_65_43_15</strain>
    </source>
</reference>
<comment type="similarity">
    <text evidence="1 2">Belongs to the MEMO1 family.</text>
</comment>
<dbReference type="PANTHER" id="PTHR11060:SF0">
    <property type="entry name" value="PROTEIN MEMO1"/>
    <property type="match status" value="1"/>
</dbReference>
<name>A0A2J0LIN1_9BACT</name>